<accession>Q4C3N5</accession>
<proteinExistence type="predicted"/>
<evidence type="ECO:0000313" key="2">
    <source>
        <dbReference type="Proteomes" id="UP000003922"/>
    </source>
</evidence>
<evidence type="ECO:0000313" key="1">
    <source>
        <dbReference type="EMBL" id="EAM50745.1"/>
    </source>
</evidence>
<gene>
    <name evidence="1" type="ORF">CwatDRAFT_3884</name>
</gene>
<dbReference type="KEGG" id="cwa:CwatDRAFT_3884"/>
<sequence>MLILSRFVLSNFTILNIHKNQITTKLKFSDSEEWIRLVEVSFSRRGKTLPEFLTKSAIAKHRSLTGSGFEQSDRRFPQPTVCCQILS</sequence>
<reference evidence="1" key="1">
    <citation type="submission" date="2004-02" db="EMBL/GenBank/DDBJ databases">
        <authorList>
            <consortium name="DOE Joint Genome Institute"/>
        </authorList>
    </citation>
    <scope>NUCLEOTIDE SEQUENCE [LARGE SCALE GENOMIC DNA]</scope>
    <source>
        <strain evidence="1">WH 8501</strain>
    </source>
</reference>
<protein>
    <submittedName>
        <fullName evidence="1">Uncharacterized protein</fullName>
    </submittedName>
</protein>
<reference evidence="1" key="3">
    <citation type="submission" date="2016-12" db="EMBL/GenBank/DDBJ databases">
        <title>Annotation of the draft genome assembly of Crocosphaera watsonii WH 8501.</title>
        <authorList>
            <consortium name="US DOE Joint Genome Institute (JGI-ORNL)"/>
            <person name="Larimer F."/>
            <person name="Land M."/>
        </authorList>
    </citation>
    <scope>NUCLEOTIDE SEQUENCE</scope>
    <source>
        <strain evidence="1">WH 8501</strain>
    </source>
</reference>
<dbReference type="EMBL" id="AADV02000016">
    <property type="protein sequence ID" value="EAM50745.1"/>
    <property type="molecule type" value="Genomic_DNA"/>
</dbReference>
<dbReference type="AlphaFoldDB" id="Q4C3N5"/>
<keyword evidence="2" id="KW-1185">Reference proteome</keyword>
<organism evidence="1 2">
    <name type="scientific">Crocosphaera watsonii WH 8501</name>
    <dbReference type="NCBI Taxonomy" id="165597"/>
    <lineage>
        <taxon>Bacteria</taxon>
        <taxon>Bacillati</taxon>
        <taxon>Cyanobacteriota</taxon>
        <taxon>Cyanophyceae</taxon>
        <taxon>Oscillatoriophycideae</taxon>
        <taxon>Chroococcales</taxon>
        <taxon>Aphanothecaceae</taxon>
        <taxon>Crocosphaera</taxon>
    </lineage>
</organism>
<reference evidence="1" key="2">
    <citation type="submission" date="2005-06" db="EMBL/GenBank/DDBJ databases">
        <title>Sequencing of the draft genome and assembly of Crocosphaera watsonii WH 8501.</title>
        <authorList>
            <consortium name="US DOE Joint Genome Institute (JGI-PGF)"/>
            <person name="Copeland A."/>
            <person name="Lucas S."/>
            <person name="Lapidus A."/>
            <person name="Barry K."/>
            <person name="Detter C."/>
            <person name="Glavina T."/>
            <person name="Hammon N."/>
            <person name="Israni S."/>
            <person name="Pitluck S."/>
            <person name="Richardson P."/>
        </authorList>
    </citation>
    <scope>NUCLEOTIDE SEQUENCE [LARGE SCALE GENOMIC DNA]</scope>
    <source>
        <strain evidence="1">WH 8501</strain>
    </source>
</reference>
<name>Q4C3N5_CROWT</name>
<dbReference type="Proteomes" id="UP000003922">
    <property type="component" value="Unassembled WGS sequence"/>
</dbReference>
<comment type="caution">
    <text evidence="1">The sequence shown here is derived from an EMBL/GenBank/DDBJ whole genome shotgun (WGS) entry which is preliminary data.</text>
</comment>